<proteinExistence type="predicted"/>
<protein>
    <submittedName>
        <fullName evidence="1">Uncharacterized protein</fullName>
    </submittedName>
</protein>
<dbReference type="EMBL" id="REGN01000185">
    <property type="protein sequence ID" value="RNA43702.1"/>
    <property type="molecule type" value="Genomic_DNA"/>
</dbReference>
<name>A0A3M7T6Q2_BRAPC</name>
<comment type="caution">
    <text evidence="1">The sequence shown here is derived from an EMBL/GenBank/DDBJ whole genome shotgun (WGS) entry which is preliminary data.</text>
</comment>
<evidence type="ECO:0000313" key="1">
    <source>
        <dbReference type="EMBL" id="RNA43702.1"/>
    </source>
</evidence>
<dbReference type="AlphaFoldDB" id="A0A3M7T6Q2"/>
<evidence type="ECO:0000313" key="2">
    <source>
        <dbReference type="Proteomes" id="UP000276133"/>
    </source>
</evidence>
<organism evidence="1 2">
    <name type="scientific">Brachionus plicatilis</name>
    <name type="common">Marine rotifer</name>
    <name type="synonym">Brachionus muelleri</name>
    <dbReference type="NCBI Taxonomy" id="10195"/>
    <lineage>
        <taxon>Eukaryota</taxon>
        <taxon>Metazoa</taxon>
        <taxon>Spiralia</taxon>
        <taxon>Gnathifera</taxon>
        <taxon>Rotifera</taxon>
        <taxon>Eurotatoria</taxon>
        <taxon>Monogononta</taxon>
        <taxon>Pseudotrocha</taxon>
        <taxon>Ploima</taxon>
        <taxon>Brachionidae</taxon>
        <taxon>Brachionus</taxon>
    </lineage>
</organism>
<keyword evidence="2" id="KW-1185">Reference proteome</keyword>
<dbReference type="Proteomes" id="UP000276133">
    <property type="component" value="Unassembled WGS sequence"/>
</dbReference>
<accession>A0A3M7T6Q2</accession>
<gene>
    <name evidence="1" type="ORF">BpHYR1_045965</name>
</gene>
<reference evidence="1 2" key="1">
    <citation type="journal article" date="2018" name="Sci. Rep.">
        <title>Genomic signatures of local adaptation to the degree of environmental predictability in rotifers.</title>
        <authorList>
            <person name="Franch-Gras L."/>
            <person name="Hahn C."/>
            <person name="Garcia-Roger E.M."/>
            <person name="Carmona M.J."/>
            <person name="Serra M."/>
            <person name="Gomez A."/>
        </authorList>
    </citation>
    <scope>NUCLEOTIDE SEQUENCE [LARGE SCALE GENOMIC DNA]</scope>
    <source>
        <strain evidence="1">HYR1</strain>
    </source>
</reference>
<sequence>MLFFLNFYKTYNSQIFFKIIINIVFKCSNFQINTHLFHLIYKIGELHNWHRPRLAMPCMKIDYNLWLFCNR</sequence>